<dbReference type="Proteomes" id="UP000067461">
    <property type="component" value="Chromosome"/>
</dbReference>
<dbReference type="KEGG" id="cbaa:SRAA_1194"/>
<proteinExistence type="predicted"/>
<evidence type="ECO:0000313" key="3">
    <source>
        <dbReference type="Proteomes" id="UP000067461"/>
    </source>
</evidence>
<dbReference type="OrthoDB" id="9806751at2"/>
<reference evidence="2 3" key="1">
    <citation type="journal article" date="2014" name="Nat. Commun.">
        <title>Physiological and genomic features of highly alkaliphilic hydrogen-utilizing Betaproteobacteria from a continental serpentinizing site.</title>
        <authorList>
            <person name="Suzuki S."/>
            <person name="Kuenen J.G."/>
            <person name="Schipper K."/>
            <person name="van der Velde S."/>
            <person name="Ishii S."/>
            <person name="Wu A."/>
            <person name="Sorokin D.Y."/>
            <person name="Tenney A."/>
            <person name="Meng X.Y."/>
            <person name="Morrill P.L."/>
            <person name="Kamagata Y."/>
            <person name="Muyzer G."/>
            <person name="Nealson K.H."/>
        </authorList>
    </citation>
    <scope>NUCLEOTIDE SEQUENCE [LARGE SCALE GENOMIC DNA]</scope>
    <source>
        <strain evidence="2 3">A1</strain>
    </source>
</reference>
<name>A0A060NND4_9BURK</name>
<dbReference type="RefSeq" id="WP_052467506.1">
    <property type="nucleotide sequence ID" value="NZ_AP014568.1"/>
</dbReference>
<evidence type="ECO:0000313" key="2">
    <source>
        <dbReference type="EMBL" id="BAO81048.1"/>
    </source>
</evidence>
<dbReference type="InterPro" id="IPR041049">
    <property type="entry name" value="DUF5615"/>
</dbReference>
<dbReference type="HOGENOM" id="CLU_150003_0_1_4"/>
<dbReference type="STRING" id="1458425.SRAA_1194"/>
<organism evidence="2 3">
    <name type="scientific">Serpentinimonas raichei</name>
    <dbReference type="NCBI Taxonomy" id="1458425"/>
    <lineage>
        <taxon>Bacteria</taxon>
        <taxon>Pseudomonadati</taxon>
        <taxon>Pseudomonadota</taxon>
        <taxon>Betaproteobacteria</taxon>
        <taxon>Burkholderiales</taxon>
        <taxon>Comamonadaceae</taxon>
        <taxon>Serpentinimonas</taxon>
    </lineage>
</organism>
<dbReference type="EMBL" id="AP014568">
    <property type="protein sequence ID" value="BAO81048.1"/>
    <property type="molecule type" value="Genomic_DNA"/>
</dbReference>
<dbReference type="AlphaFoldDB" id="A0A060NND4"/>
<feature type="domain" description="DUF5615" evidence="1">
    <location>
        <begin position="5"/>
        <end position="103"/>
    </location>
</feature>
<keyword evidence="3" id="KW-1185">Reference proteome</keyword>
<gene>
    <name evidence="2" type="ORF">SRAA_1194</name>
</gene>
<sequence>MKPLLLVNENFPAPALKRLRAQGFDVVAVTEDMPGASDRRVLERARELGRWLSTFDRDYGELVFLHDLPSPPAIIYLRQEPIPADAPAEWLASLMSNPDLKPGFFITLGSKTTRLRPLPRVV</sequence>
<evidence type="ECO:0000259" key="1">
    <source>
        <dbReference type="Pfam" id="PF18480"/>
    </source>
</evidence>
<accession>A0A060NND4</accession>
<dbReference type="Pfam" id="PF18480">
    <property type="entry name" value="DUF5615"/>
    <property type="match status" value="1"/>
</dbReference>
<protein>
    <submittedName>
        <fullName evidence="2">Uncharacterized protein conserved in bacteria</fullName>
    </submittedName>
</protein>